<dbReference type="PANTHER" id="PTHR30566:SF25">
    <property type="entry name" value="INNER MEMBRANE PROTEIN"/>
    <property type="match status" value="1"/>
</dbReference>
<dbReference type="PANTHER" id="PTHR30566">
    <property type="entry name" value="YNAI-RELATED MECHANOSENSITIVE ION CHANNEL"/>
    <property type="match status" value="1"/>
</dbReference>
<dbReference type="SUPFAM" id="SSF50182">
    <property type="entry name" value="Sm-like ribonucleoproteins"/>
    <property type="match status" value="1"/>
</dbReference>
<feature type="transmembrane region" description="Helical" evidence="2">
    <location>
        <begin position="378"/>
        <end position="397"/>
    </location>
</feature>
<keyword evidence="2" id="KW-0812">Transmembrane</keyword>
<feature type="signal peptide" evidence="3">
    <location>
        <begin position="1"/>
        <end position="25"/>
    </location>
</feature>
<gene>
    <name evidence="5" type="ORF">RM543_09335</name>
</gene>
<dbReference type="InterPro" id="IPR006685">
    <property type="entry name" value="MscS_channel_2nd"/>
</dbReference>
<keyword evidence="2" id="KW-0472">Membrane</keyword>
<feature type="transmembrane region" description="Helical" evidence="2">
    <location>
        <begin position="295"/>
        <end position="314"/>
    </location>
</feature>
<feature type="region of interest" description="Disordered" evidence="1">
    <location>
        <begin position="29"/>
        <end position="51"/>
    </location>
</feature>
<dbReference type="Pfam" id="PF00924">
    <property type="entry name" value="MS_channel_2nd"/>
    <property type="match status" value="1"/>
</dbReference>
<evidence type="ECO:0000256" key="2">
    <source>
        <dbReference type="SAM" id="Phobius"/>
    </source>
</evidence>
<dbReference type="RefSeq" id="WP_311690855.1">
    <property type="nucleotide sequence ID" value="NZ_JAVRHL010000002.1"/>
</dbReference>
<feature type="domain" description="Mechanosensitive ion channel MscS" evidence="4">
    <location>
        <begin position="399"/>
        <end position="465"/>
    </location>
</feature>
<dbReference type="InterPro" id="IPR010920">
    <property type="entry name" value="LSM_dom_sf"/>
</dbReference>
<dbReference type="EMBL" id="JAVRHL010000002">
    <property type="protein sequence ID" value="MDT0682888.1"/>
    <property type="molecule type" value="Genomic_DNA"/>
</dbReference>
<keyword evidence="2" id="KW-1133">Transmembrane helix</keyword>
<evidence type="ECO:0000313" key="5">
    <source>
        <dbReference type="EMBL" id="MDT0682888.1"/>
    </source>
</evidence>
<organism evidence="5 6">
    <name type="scientific">Tropicimonas omnivorans</name>
    <dbReference type="NCBI Taxonomy" id="3075590"/>
    <lineage>
        <taxon>Bacteria</taxon>
        <taxon>Pseudomonadati</taxon>
        <taxon>Pseudomonadota</taxon>
        <taxon>Alphaproteobacteria</taxon>
        <taxon>Rhodobacterales</taxon>
        <taxon>Roseobacteraceae</taxon>
        <taxon>Tropicimonas</taxon>
    </lineage>
</organism>
<proteinExistence type="predicted"/>
<dbReference type="Proteomes" id="UP001265259">
    <property type="component" value="Unassembled WGS sequence"/>
</dbReference>
<feature type="chain" id="PRO_5046707583" evidence="3">
    <location>
        <begin position="26"/>
        <end position="574"/>
    </location>
</feature>
<dbReference type="Gene3D" id="1.10.287.1260">
    <property type="match status" value="1"/>
</dbReference>
<evidence type="ECO:0000256" key="1">
    <source>
        <dbReference type="SAM" id="MobiDB-lite"/>
    </source>
</evidence>
<protein>
    <submittedName>
        <fullName evidence="5">Mechanosensitive ion channel</fullName>
    </submittedName>
</protein>
<keyword evidence="3" id="KW-0732">Signal</keyword>
<feature type="transmembrane region" description="Helical" evidence="2">
    <location>
        <begin position="223"/>
        <end position="247"/>
    </location>
</feature>
<sequence length="574" mass="62667">MIASFLRPLAGMFLLFLVAGLPAHAQQGAGSLATGPGSGGSGSSSESGEFFSQDTVNAGLGELPGWVDRSTPQGTMESFRAAAEAEDWQAAAHLLNLGDYSEDEQAAGGPVLARSLASVIDRKVLLDWHDLPDRPDGIDFSASGSDPASSARRSIRIWVLSMDKRSVPILLNRVKPENGDAVWLFSKTTVANVPRLNELYGPSRIEQKLPGALRERAFWGLRWWEVLALPILAGAAAIAGFATSHVIQAISRRTRRRLLQDVIDASRWPAIIAVVTFVISTITANLFVFSGQVDVFLQPLTVLGFTIAIMLLLVNGIDRILDRIVSFDNETLSASGPEFEYRRSVATRLAAFRRAAVVIVVVVAAGIVLSSANVFRSVGFTLLASAGALTIILGFAARNVLSNIMASLQISLNQSARIGDRLLFKGYMVVVERINFTYVQLRVWSGERLIVPVTEFTSEVYENWTLKNSDMVRPVMIRLSHSANVEKLRDAYNRILDEGCEKEDWEIGPKEDRGVHVAGHDIFGQEVMFKVPTTDPSTSWVISCTVRERLLEAATRMQEEGETVFPEANPAEAA</sequence>
<feature type="transmembrane region" description="Helical" evidence="2">
    <location>
        <begin position="268"/>
        <end position="289"/>
    </location>
</feature>
<keyword evidence="6" id="KW-1185">Reference proteome</keyword>
<accession>A0ABU3DH51</accession>
<comment type="caution">
    <text evidence="5">The sequence shown here is derived from an EMBL/GenBank/DDBJ whole genome shotgun (WGS) entry which is preliminary data.</text>
</comment>
<name>A0ABU3DH51_9RHOB</name>
<evidence type="ECO:0000313" key="6">
    <source>
        <dbReference type="Proteomes" id="UP001265259"/>
    </source>
</evidence>
<evidence type="ECO:0000256" key="3">
    <source>
        <dbReference type="SAM" id="SignalP"/>
    </source>
</evidence>
<reference evidence="5 6" key="1">
    <citation type="submission" date="2023-09" db="EMBL/GenBank/DDBJ databases">
        <authorList>
            <person name="Rey-Velasco X."/>
        </authorList>
    </citation>
    <scope>NUCLEOTIDE SEQUENCE [LARGE SCALE GENOMIC DNA]</scope>
    <source>
        <strain evidence="5 6">F158</strain>
    </source>
</reference>
<evidence type="ECO:0000259" key="4">
    <source>
        <dbReference type="Pfam" id="PF00924"/>
    </source>
</evidence>
<feature type="transmembrane region" description="Helical" evidence="2">
    <location>
        <begin position="351"/>
        <end position="372"/>
    </location>
</feature>